<dbReference type="SMART" id="SM00445">
    <property type="entry name" value="LINK"/>
    <property type="match status" value="2"/>
</dbReference>
<feature type="compositionally biased region" description="Basic and acidic residues" evidence="12">
    <location>
        <begin position="772"/>
        <end position="781"/>
    </location>
</feature>
<keyword evidence="19" id="KW-1185">Reference proteome</keyword>
<feature type="chain" id="PRO_5026990501" evidence="13">
    <location>
        <begin position="22"/>
        <end position="1394"/>
    </location>
</feature>
<feature type="compositionally biased region" description="Polar residues" evidence="12">
    <location>
        <begin position="1072"/>
        <end position="1081"/>
    </location>
</feature>
<evidence type="ECO:0000256" key="2">
    <source>
        <dbReference type="ARBA" id="ARBA00022525"/>
    </source>
</evidence>
<dbReference type="RefSeq" id="XP_030639073.1">
    <property type="nucleotide sequence ID" value="XM_030783213.1"/>
</dbReference>
<feature type="disulfide bond" evidence="10">
    <location>
        <begin position="1325"/>
        <end position="1352"/>
    </location>
</feature>
<feature type="signal peptide" evidence="13">
    <location>
        <begin position="1"/>
        <end position="21"/>
    </location>
</feature>
<feature type="region of interest" description="Disordered" evidence="12">
    <location>
        <begin position="620"/>
        <end position="856"/>
    </location>
</feature>
<evidence type="ECO:0000256" key="3">
    <source>
        <dbReference type="ARBA" id="ARBA00022729"/>
    </source>
</evidence>
<feature type="compositionally biased region" description="Acidic residues" evidence="12">
    <location>
        <begin position="1082"/>
        <end position="1103"/>
    </location>
</feature>
<feature type="domain" description="Sushi" evidence="17">
    <location>
        <begin position="1294"/>
        <end position="1354"/>
    </location>
</feature>
<evidence type="ECO:0000256" key="6">
    <source>
        <dbReference type="ARBA" id="ARBA00023157"/>
    </source>
</evidence>
<keyword evidence="10" id="KW-0768">Sushi</keyword>
<dbReference type="CDD" id="cd00054">
    <property type="entry name" value="EGF_CA"/>
    <property type="match status" value="1"/>
</dbReference>
<dbReference type="InterPro" id="IPR035976">
    <property type="entry name" value="Sushi/SCR/CCP_sf"/>
</dbReference>
<feature type="region of interest" description="Disordered" evidence="12">
    <location>
        <begin position="473"/>
        <end position="509"/>
    </location>
</feature>
<dbReference type="CDD" id="cd03520">
    <property type="entry name" value="Link_domain_CSPGs_modules_2_4"/>
    <property type="match status" value="1"/>
</dbReference>
<organism evidence="19 20">
    <name type="scientific">Chanos chanos</name>
    <name type="common">Milkfish</name>
    <name type="synonym">Mugil chanos</name>
    <dbReference type="NCBI Taxonomy" id="29144"/>
    <lineage>
        <taxon>Eukaryota</taxon>
        <taxon>Metazoa</taxon>
        <taxon>Chordata</taxon>
        <taxon>Craniata</taxon>
        <taxon>Vertebrata</taxon>
        <taxon>Euteleostomi</taxon>
        <taxon>Actinopterygii</taxon>
        <taxon>Neopterygii</taxon>
        <taxon>Teleostei</taxon>
        <taxon>Ostariophysi</taxon>
        <taxon>Gonorynchiformes</taxon>
        <taxon>Chanidae</taxon>
        <taxon>Chanos</taxon>
    </lineage>
</organism>
<keyword evidence="9" id="KW-0245">EGF-like domain</keyword>
<evidence type="ECO:0000256" key="8">
    <source>
        <dbReference type="ARBA" id="ARBA00023319"/>
    </source>
</evidence>
<dbReference type="InterPro" id="IPR000538">
    <property type="entry name" value="Link_dom"/>
</dbReference>
<dbReference type="InterPro" id="IPR016186">
    <property type="entry name" value="C-type_lectin-like/link_sf"/>
</dbReference>
<dbReference type="PROSITE" id="PS00615">
    <property type="entry name" value="C_TYPE_LECTIN_1"/>
    <property type="match status" value="1"/>
</dbReference>
<dbReference type="PROSITE" id="PS50041">
    <property type="entry name" value="C_TYPE_LECTIN_2"/>
    <property type="match status" value="1"/>
</dbReference>
<evidence type="ECO:0000256" key="9">
    <source>
        <dbReference type="PROSITE-ProRule" id="PRU00076"/>
    </source>
</evidence>
<dbReference type="CTD" id="63827"/>
<dbReference type="PROSITE" id="PS50026">
    <property type="entry name" value="EGF_3"/>
    <property type="match status" value="1"/>
</dbReference>
<dbReference type="GO" id="GO:0007155">
    <property type="term" value="P:cell adhesion"/>
    <property type="evidence" value="ECO:0007669"/>
    <property type="project" value="InterPro"/>
</dbReference>
<dbReference type="InterPro" id="IPR001304">
    <property type="entry name" value="C-type_lectin-like"/>
</dbReference>
<feature type="region of interest" description="Disordered" evidence="12">
    <location>
        <begin position="886"/>
        <end position="969"/>
    </location>
</feature>
<feature type="compositionally biased region" description="Polar residues" evidence="12">
    <location>
        <begin position="554"/>
        <end position="563"/>
    </location>
</feature>
<dbReference type="SUPFAM" id="SSF57535">
    <property type="entry name" value="Complement control module/SCR domain"/>
    <property type="match status" value="1"/>
</dbReference>
<feature type="region of interest" description="Disordered" evidence="12">
    <location>
        <begin position="541"/>
        <end position="563"/>
    </location>
</feature>
<dbReference type="InterPro" id="IPR000436">
    <property type="entry name" value="Sushi_SCR_CCP_dom"/>
</dbReference>
<dbReference type="InterPro" id="IPR007110">
    <property type="entry name" value="Ig-like_dom"/>
</dbReference>
<dbReference type="PROSITE" id="PS50923">
    <property type="entry name" value="SUSHI"/>
    <property type="match status" value="1"/>
</dbReference>
<feature type="compositionally biased region" description="Polar residues" evidence="12">
    <location>
        <begin position="630"/>
        <end position="643"/>
    </location>
</feature>
<dbReference type="CDD" id="cd00033">
    <property type="entry name" value="CCP"/>
    <property type="match status" value="1"/>
</dbReference>
<dbReference type="SMART" id="SM00409">
    <property type="entry name" value="IG"/>
    <property type="match status" value="1"/>
</dbReference>
<feature type="compositionally biased region" description="Low complexity" evidence="12">
    <location>
        <begin position="832"/>
        <end position="842"/>
    </location>
</feature>
<comment type="subcellular location">
    <subcellularLocation>
        <location evidence="1">Secreted</location>
    </subcellularLocation>
</comment>
<accession>A0A6J2W493</accession>
<dbReference type="FunFam" id="2.10.70.10:FF:000003">
    <property type="entry name" value="Versican core protein"/>
    <property type="match status" value="1"/>
</dbReference>
<dbReference type="Pfam" id="PF07686">
    <property type="entry name" value="V-set"/>
    <property type="match status" value="1"/>
</dbReference>
<dbReference type="Pfam" id="PF00059">
    <property type="entry name" value="Lectin_C"/>
    <property type="match status" value="1"/>
</dbReference>
<dbReference type="SMART" id="SM00181">
    <property type="entry name" value="EGF"/>
    <property type="match status" value="1"/>
</dbReference>
<feature type="compositionally biased region" description="Low complexity" evidence="12">
    <location>
        <begin position="999"/>
        <end position="1015"/>
    </location>
</feature>
<keyword evidence="7" id="KW-0325">Glycoprotein</keyword>
<evidence type="ECO:0000256" key="5">
    <source>
        <dbReference type="ARBA" id="ARBA00022974"/>
    </source>
</evidence>
<feature type="disulfide bond" evidence="9">
    <location>
        <begin position="1153"/>
        <end position="1162"/>
    </location>
</feature>
<evidence type="ECO:0000259" key="15">
    <source>
        <dbReference type="PROSITE" id="PS50041"/>
    </source>
</evidence>
<feature type="disulfide bond" evidence="11">
    <location>
        <begin position="302"/>
        <end position="323"/>
    </location>
</feature>
<dbReference type="GO" id="GO:0072534">
    <property type="term" value="C:perineuronal net"/>
    <property type="evidence" value="ECO:0007669"/>
    <property type="project" value="TreeGrafter"/>
</dbReference>
<evidence type="ECO:0000259" key="17">
    <source>
        <dbReference type="PROSITE" id="PS50923"/>
    </source>
</evidence>
<dbReference type="InterPro" id="IPR016187">
    <property type="entry name" value="CTDL_fold"/>
</dbReference>
<evidence type="ECO:0000259" key="16">
    <source>
        <dbReference type="PROSITE" id="PS50835"/>
    </source>
</evidence>
<protein>
    <submittedName>
        <fullName evidence="20">Brevican core protein</fullName>
    </submittedName>
</protein>
<dbReference type="PANTHER" id="PTHR22804:SF41">
    <property type="entry name" value="BREVICAN CORE PROTEIN"/>
    <property type="match status" value="1"/>
</dbReference>
<dbReference type="InParanoid" id="A0A6J2W493"/>
<feature type="disulfide bond" evidence="10">
    <location>
        <begin position="1296"/>
        <end position="1339"/>
    </location>
</feature>
<dbReference type="Pfam" id="PF00084">
    <property type="entry name" value="Sushi"/>
    <property type="match status" value="1"/>
</dbReference>
<reference evidence="20" key="1">
    <citation type="submission" date="2025-08" db="UniProtKB">
        <authorList>
            <consortium name="RefSeq"/>
        </authorList>
    </citation>
    <scope>IDENTIFICATION</scope>
</reference>
<dbReference type="GO" id="GO:0001501">
    <property type="term" value="P:skeletal system development"/>
    <property type="evidence" value="ECO:0007669"/>
    <property type="project" value="TreeGrafter"/>
</dbReference>
<proteinExistence type="predicted"/>
<dbReference type="InterPro" id="IPR000742">
    <property type="entry name" value="EGF"/>
</dbReference>
<sequence length="1394" mass="153149">MVLSLLLCTICSFILLSPAIAGHASDESRLLQVTIPKSPPVSAILGGSLTLPCLVSMSQPPTTFSTVGKHAVLSQPRVKWSMLSSERETEILVARGERVKVSEAYKGRASLLNYDSSPTDLTLRLDDLRHNDTGFYRCEVQQGLEDAHDLVKVKVKGVVFHYRHASSRYAFSFDEAQDACEDIGAQIATPEQLLAAYNSGYEQCDAGWLSDGSVRYPIQMPREGCFGDMDGLPGVRNYGMIDPDELYDVYCYVENINGEVFHGSTPQKLTLAEAKVYCKGQGAELATTSQLYAAWNDGLHHCSPGWLADGSVRYPIVTPRERCGGSEPGVKTIYRFSNQTGFPEPHSRHDVYCFRGSSNPRTDSPKDYMATEPEDIVRDIVTLTDPQSEFSPGLVTQQTENEAQGVVETFSIHSEHIPGDEEEEYSHPTTTSYTQTLTNPTFTFQEIHSTPNSWQEVLTNPIDFESVPEIFREPTHNHTLPPATPESEDSITEEKRSNHGHYQPMPDTNVEPGEPVDFSFPTEKADTAVEVLIASSEYTELGGSKHHQPMPETNLDTSEGSNEDNLTTQTVVPTKVFDGSGVHTTTTYNFSELTTTLEGLTTHGVIDEPEDSTQAVLVEQETSADPVHPSASSDPTESGSTTAEAKAGEIEEAFISSSETPPQYDEDTQLTTLSTPSPHTEDTMSTGTVEEAVEDSTSSSLPEFTSPHETLEVQPEETSVGSGGLITVSPVGADVRLTEVTPTRSSPSPLDHVEQEAGGTSAESLVIPLGSADHDHEDVERAQATSTAAVDAETGQATSTAAVDAETGQATSTAVVDAETGQATSTADVDAETVQTTSTTVVDSEETEFPDGSGDHDADILSVTLLTSPMPYTFATPTTRYPVEVEASSSRDADIHIPESSTQSGLSTTEEELEQVEQEELGGAHSQEGSDHDDTSSGDDHLEELSSGEEPTVRGYPDLPYPNATSITPLNFTDSLELNVTHAEDLEESEAEEDEENESSTVVPPTTLDVTLIPDMTQTPRWETLASPTPPQESRADLEYSGDAPLTTEEPDSIDEESPTTTVTTMEPEEAQSLSTTQSSISEEDQDYDLTTTEEPEENEQDETTTAKATTLPPRPTQRVLVRTGNISDACMENPCANGGTCVDSDSTTKCLCLPTYGGDFCQIDLEHCEPGWEKFQGFCYRHFTKRQGWEVAEQHCRMCGGHLVSIMTPEEQEFINNKYREYQWTGLNDRTIEGDFRWSDGNPLLYENWYRGQPDSYFLSGEDCVVMVWHDDGRWSDVPCNYHLSYTCKKGIAFCGQPPLVLNAKMFGRRRLRYETNSKVRYYCDEGFIQRHNPVIKCLNNGQWEEPQITCTPVQPAYGNELTQLRSQNEEVLVADTTTEKATPEFWDIKWNF</sequence>
<name>A0A6J2W493_CHACN</name>
<evidence type="ECO:0000259" key="18">
    <source>
        <dbReference type="PROSITE" id="PS50963"/>
    </source>
</evidence>
<dbReference type="GO" id="GO:0010001">
    <property type="term" value="P:glial cell differentiation"/>
    <property type="evidence" value="ECO:0007669"/>
    <property type="project" value="TreeGrafter"/>
</dbReference>
<feature type="region of interest" description="Disordered" evidence="12">
    <location>
        <begin position="984"/>
        <end position="1111"/>
    </location>
</feature>
<feature type="compositionally biased region" description="Polar residues" evidence="12">
    <location>
        <begin position="669"/>
        <end position="688"/>
    </location>
</feature>
<keyword evidence="6 9" id="KW-1015">Disulfide bond</keyword>
<dbReference type="SUPFAM" id="SSF48726">
    <property type="entry name" value="Immunoglobulin"/>
    <property type="match status" value="1"/>
</dbReference>
<evidence type="ECO:0000256" key="12">
    <source>
        <dbReference type="SAM" id="MobiDB-lite"/>
    </source>
</evidence>
<dbReference type="InterPro" id="IPR036179">
    <property type="entry name" value="Ig-like_dom_sf"/>
</dbReference>
<keyword evidence="2" id="KW-0964">Secreted</keyword>
<dbReference type="PANTHER" id="PTHR22804">
    <property type="entry name" value="AGGRECAN/VERSICAN PROTEOGLYCAN"/>
    <property type="match status" value="1"/>
</dbReference>
<feature type="domain" description="Link" evidence="18">
    <location>
        <begin position="158"/>
        <end position="253"/>
    </location>
</feature>
<dbReference type="InterPro" id="IPR018378">
    <property type="entry name" value="C-type_lectin_CS"/>
</dbReference>
<evidence type="ECO:0000256" key="7">
    <source>
        <dbReference type="ARBA" id="ARBA00023180"/>
    </source>
</evidence>
<dbReference type="Gene3D" id="2.10.70.10">
    <property type="entry name" value="Complement Module, domain 1"/>
    <property type="match status" value="1"/>
</dbReference>
<feature type="domain" description="Link" evidence="18">
    <location>
        <begin position="259"/>
        <end position="355"/>
    </location>
</feature>
<keyword evidence="3 13" id="KW-0732">Signal</keyword>
<evidence type="ECO:0000256" key="1">
    <source>
        <dbReference type="ARBA" id="ARBA00004613"/>
    </source>
</evidence>
<feature type="compositionally biased region" description="Acidic residues" evidence="12">
    <location>
        <begin position="909"/>
        <end position="920"/>
    </location>
</feature>
<dbReference type="PROSITE" id="PS00022">
    <property type="entry name" value="EGF_1"/>
    <property type="match status" value="1"/>
</dbReference>
<evidence type="ECO:0000313" key="20">
    <source>
        <dbReference type="RefSeq" id="XP_030639073.1"/>
    </source>
</evidence>
<dbReference type="SMART" id="SM00034">
    <property type="entry name" value="CLECT"/>
    <property type="match status" value="1"/>
</dbReference>
<dbReference type="PROSITE" id="PS50835">
    <property type="entry name" value="IG_LIKE"/>
    <property type="match status" value="1"/>
</dbReference>
<feature type="compositionally biased region" description="Polar residues" evidence="12">
    <location>
        <begin position="899"/>
        <end position="908"/>
    </location>
</feature>
<dbReference type="InterPro" id="IPR013783">
    <property type="entry name" value="Ig-like_fold"/>
</dbReference>
<dbReference type="GO" id="GO:0005540">
    <property type="term" value="F:hyaluronic acid binding"/>
    <property type="evidence" value="ECO:0007669"/>
    <property type="project" value="InterPro"/>
</dbReference>
<dbReference type="PROSITE" id="PS01241">
    <property type="entry name" value="LINK_1"/>
    <property type="match status" value="2"/>
</dbReference>
<feature type="domain" description="C-type lectin" evidence="15">
    <location>
        <begin position="1176"/>
        <end position="1290"/>
    </location>
</feature>
<feature type="domain" description="Ig-like" evidence="16">
    <location>
        <begin position="36"/>
        <end position="154"/>
    </location>
</feature>
<dbReference type="Pfam" id="PF00193">
    <property type="entry name" value="Xlink"/>
    <property type="match status" value="2"/>
</dbReference>
<keyword evidence="8" id="KW-0393">Immunoglobulin domain</keyword>
<dbReference type="GeneID" id="115819711"/>
<dbReference type="SUPFAM" id="SSF56436">
    <property type="entry name" value="C-type lectin-like"/>
    <property type="match status" value="3"/>
</dbReference>
<dbReference type="GO" id="GO:0005615">
    <property type="term" value="C:extracellular space"/>
    <property type="evidence" value="ECO:0007669"/>
    <property type="project" value="TreeGrafter"/>
</dbReference>
<dbReference type="SMART" id="SM00032">
    <property type="entry name" value="CCP"/>
    <property type="match status" value="1"/>
</dbReference>
<dbReference type="GO" id="GO:0045202">
    <property type="term" value="C:synapse"/>
    <property type="evidence" value="ECO:0007669"/>
    <property type="project" value="TreeGrafter"/>
</dbReference>
<dbReference type="Gene3D" id="2.60.40.10">
    <property type="entry name" value="Immunoglobulins"/>
    <property type="match status" value="1"/>
</dbReference>
<dbReference type="Proteomes" id="UP000504632">
    <property type="component" value="Chromosome 8"/>
</dbReference>
<dbReference type="CDD" id="cd03517">
    <property type="entry name" value="Link_domain_CSPGs_modules_1_3"/>
    <property type="match status" value="1"/>
</dbReference>
<keyword evidence="5" id="KW-0654">Proteoglycan</keyword>
<feature type="compositionally biased region" description="Acidic residues" evidence="12">
    <location>
        <begin position="985"/>
        <end position="998"/>
    </location>
</feature>
<dbReference type="SMART" id="SM00406">
    <property type="entry name" value="IGv"/>
    <property type="match status" value="1"/>
</dbReference>
<dbReference type="GO" id="GO:0007417">
    <property type="term" value="P:central nervous system development"/>
    <property type="evidence" value="ECO:0007669"/>
    <property type="project" value="TreeGrafter"/>
</dbReference>
<evidence type="ECO:0000256" key="11">
    <source>
        <dbReference type="PROSITE-ProRule" id="PRU00323"/>
    </source>
</evidence>
<feature type="disulfide bond" evidence="11">
    <location>
        <begin position="204"/>
        <end position="225"/>
    </location>
</feature>
<dbReference type="GO" id="GO:0002052">
    <property type="term" value="P:positive regulation of neuroblast proliferation"/>
    <property type="evidence" value="ECO:0007669"/>
    <property type="project" value="TreeGrafter"/>
</dbReference>
<dbReference type="FunFam" id="2.60.40.10:FF:001192">
    <property type="entry name" value="Aggrecan core protein"/>
    <property type="match status" value="1"/>
</dbReference>
<dbReference type="FunFam" id="3.10.100.10:FF:000003">
    <property type="entry name" value="Versican core protein"/>
    <property type="match status" value="1"/>
</dbReference>
<evidence type="ECO:0000259" key="14">
    <source>
        <dbReference type="PROSITE" id="PS50026"/>
    </source>
</evidence>
<dbReference type="PROSITE" id="PS50963">
    <property type="entry name" value="LINK_2"/>
    <property type="match status" value="2"/>
</dbReference>
<evidence type="ECO:0000256" key="10">
    <source>
        <dbReference type="PROSITE-ProRule" id="PRU00302"/>
    </source>
</evidence>
<feature type="compositionally biased region" description="Acidic residues" evidence="12">
    <location>
        <begin position="1049"/>
        <end position="1058"/>
    </location>
</feature>
<feature type="domain" description="EGF-like" evidence="14">
    <location>
        <begin position="1127"/>
        <end position="1163"/>
    </location>
</feature>
<dbReference type="FunFam" id="3.10.100.10:FF:000011">
    <property type="entry name" value="Aggrecan core protein"/>
    <property type="match status" value="1"/>
</dbReference>
<evidence type="ECO:0000256" key="13">
    <source>
        <dbReference type="SAM" id="SignalP"/>
    </source>
</evidence>
<evidence type="ECO:0000313" key="19">
    <source>
        <dbReference type="Proteomes" id="UP000504632"/>
    </source>
</evidence>
<dbReference type="OrthoDB" id="7357196at2759"/>
<dbReference type="PRINTS" id="PR01265">
    <property type="entry name" value="LINKMODULE"/>
</dbReference>
<dbReference type="Gene3D" id="2.10.25.10">
    <property type="entry name" value="Laminin"/>
    <property type="match status" value="1"/>
</dbReference>
<dbReference type="FunFam" id="3.10.100.10:FF:000002">
    <property type="entry name" value="Hyaluronan proteoglycan link protein 1"/>
    <property type="match status" value="1"/>
</dbReference>
<dbReference type="InterPro" id="IPR003599">
    <property type="entry name" value="Ig_sub"/>
</dbReference>
<dbReference type="InterPro" id="IPR013106">
    <property type="entry name" value="Ig_V-set"/>
</dbReference>
<evidence type="ECO:0000256" key="4">
    <source>
        <dbReference type="ARBA" id="ARBA00022737"/>
    </source>
</evidence>
<feature type="compositionally biased region" description="Basic and acidic residues" evidence="12">
    <location>
        <begin position="928"/>
        <end position="944"/>
    </location>
</feature>
<gene>
    <name evidence="20" type="primary">bcan</name>
</gene>
<keyword evidence="4" id="KW-0677">Repeat</keyword>
<comment type="caution">
    <text evidence="9">Lacks conserved residue(s) required for the propagation of feature annotation.</text>
</comment>
<dbReference type="Gene3D" id="3.10.100.10">
    <property type="entry name" value="Mannose-Binding Protein A, subunit A"/>
    <property type="match status" value="3"/>
</dbReference>
<dbReference type="InterPro" id="IPR050691">
    <property type="entry name" value="Hyaluronan_bind_Proteoglycan"/>
</dbReference>